<dbReference type="Proteomes" id="UP000633263">
    <property type="component" value="Unassembled WGS sequence"/>
</dbReference>
<reference evidence="3" key="1">
    <citation type="journal article" date="2019" name="Int. J. Syst. Evol. Microbiol.">
        <title>The Global Catalogue of Microorganisms (GCM) 10K type strain sequencing project: providing services to taxonomists for standard genome sequencing and annotation.</title>
        <authorList>
            <consortium name="The Broad Institute Genomics Platform"/>
            <consortium name="The Broad Institute Genome Sequencing Center for Infectious Disease"/>
            <person name="Wu L."/>
            <person name="Ma J."/>
        </authorList>
    </citation>
    <scope>NUCLEOTIDE SEQUENCE [LARGE SCALE GENOMIC DNA]</scope>
    <source>
        <strain evidence="3">JCM 11590</strain>
    </source>
</reference>
<keyword evidence="3" id="KW-1185">Reference proteome</keyword>
<comment type="caution">
    <text evidence="2">The sequence shown here is derived from an EMBL/GenBank/DDBJ whole genome shotgun (WGS) entry which is preliminary data.</text>
</comment>
<evidence type="ECO:0000313" key="3">
    <source>
        <dbReference type="Proteomes" id="UP000633263"/>
    </source>
</evidence>
<name>A0ABQ2CTQ9_9GAMM</name>
<gene>
    <name evidence="2" type="ORF">GCM10009083_26890</name>
</gene>
<protein>
    <recommendedName>
        <fullName evidence="4">Phosphotransferase system, HPr-related protein</fullName>
    </recommendedName>
</protein>
<feature type="compositionally biased region" description="Basic and acidic residues" evidence="1">
    <location>
        <begin position="111"/>
        <end position="129"/>
    </location>
</feature>
<evidence type="ECO:0000313" key="2">
    <source>
        <dbReference type="EMBL" id="GGJ08563.1"/>
    </source>
</evidence>
<accession>A0ABQ2CTQ9</accession>
<feature type="compositionally biased region" description="Basic and acidic residues" evidence="1">
    <location>
        <begin position="1"/>
        <end position="28"/>
    </location>
</feature>
<dbReference type="RefSeq" id="WP_188637176.1">
    <property type="nucleotide sequence ID" value="NZ_BMNN01000008.1"/>
</dbReference>
<feature type="compositionally biased region" description="Acidic residues" evidence="1">
    <location>
        <begin position="88"/>
        <end position="98"/>
    </location>
</feature>
<feature type="region of interest" description="Disordered" evidence="1">
    <location>
        <begin position="1"/>
        <end position="157"/>
    </location>
</feature>
<evidence type="ECO:0008006" key="4">
    <source>
        <dbReference type="Google" id="ProtNLM"/>
    </source>
</evidence>
<sequence>MNDSHEPDEKMLTDAVRRQVEADNRESAADDSPMGPVGNVPSRQESNQRAAEGGLTAAARPGQGPTADDAAPETLLPDDGSRSPAEAVIEDGAADTELTEVGRGDIGGGRGLDEAELGRARPLDGKPWDGDPDEPLEPATAVDNNLATPPLDESDKA</sequence>
<proteinExistence type="predicted"/>
<organism evidence="2 3">
    <name type="scientific">Halopseudomonas pertucinogena</name>
    <dbReference type="NCBI Taxonomy" id="86175"/>
    <lineage>
        <taxon>Bacteria</taxon>
        <taxon>Pseudomonadati</taxon>
        <taxon>Pseudomonadota</taxon>
        <taxon>Gammaproteobacteria</taxon>
        <taxon>Pseudomonadales</taxon>
        <taxon>Pseudomonadaceae</taxon>
        <taxon>Halopseudomonas</taxon>
    </lineage>
</organism>
<evidence type="ECO:0000256" key="1">
    <source>
        <dbReference type="SAM" id="MobiDB-lite"/>
    </source>
</evidence>
<dbReference type="EMBL" id="BMNN01000008">
    <property type="protein sequence ID" value="GGJ08563.1"/>
    <property type="molecule type" value="Genomic_DNA"/>
</dbReference>